<dbReference type="InterPro" id="IPR052513">
    <property type="entry name" value="Thioester_dehydratase-like"/>
</dbReference>
<dbReference type="Pfam" id="PF12172">
    <property type="entry name" value="zf-ChsH2"/>
    <property type="match status" value="1"/>
</dbReference>
<name>A0ABW2S083_9NOCA</name>
<dbReference type="EMBL" id="JBHTCS010000017">
    <property type="protein sequence ID" value="MFC7449119.1"/>
    <property type="molecule type" value="Genomic_DNA"/>
</dbReference>
<dbReference type="RefSeq" id="WP_378405836.1">
    <property type="nucleotide sequence ID" value="NZ_JBHTCS010000017.1"/>
</dbReference>
<dbReference type="InterPro" id="IPR012340">
    <property type="entry name" value="NA-bd_OB-fold"/>
</dbReference>
<feature type="domain" description="ChsH2 rubredoxin-like zinc ribbon" evidence="3">
    <location>
        <begin position="19"/>
        <end position="54"/>
    </location>
</feature>
<dbReference type="SUPFAM" id="SSF50249">
    <property type="entry name" value="Nucleic acid-binding proteins"/>
    <property type="match status" value="1"/>
</dbReference>
<dbReference type="PANTHER" id="PTHR34075:SF5">
    <property type="entry name" value="BLR3430 PROTEIN"/>
    <property type="match status" value="1"/>
</dbReference>
<evidence type="ECO:0000259" key="3">
    <source>
        <dbReference type="Pfam" id="PF12172"/>
    </source>
</evidence>
<dbReference type="PANTHER" id="PTHR34075">
    <property type="entry name" value="BLR3430 PROTEIN"/>
    <property type="match status" value="1"/>
</dbReference>
<keyword evidence="5" id="KW-1185">Reference proteome</keyword>
<accession>A0ABW2S083</accession>
<evidence type="ECO:0000313" key="4">
    <source>
        <dbReference type="EMBL" id="MFC7449119.1"/>
    </source>
</evidence>
<protein>
    <submittedName>
        <fullName evidence="4">Zn-ribbon domain-containing OB-fold protein</fullName>
    </submittedName>
</protein>
<feature type="domain" description="ChsH2 C-terminal OB-fold" evidence="2">
    <location>
        <begin position="58"/>
        <end position="135"/>
    </location>
</feature>
<feature type="region of interest" description="Disordered" evidence="1">
    <location>
        <begin position="75"/>
        <end position="95"/>
    </location>
</feature>
<sequence>MVHDQRALPELTDLTAAHWTSGASGRLSVRRCVHCLRWSFPPSRCCRHCWSTDFTIEQVTGKGVLLTWTEVHDQAWSPRSDPGGQERSPRSDPGVQPRPYFVAVVELEEGIRLLLGLTGVEPGALRVDTPIRLYFEHIGGDIWLPLAEVEELELPEDRLEAVS</sequence>
<proteinExistence type="predicted"/>
<evidence type="ECO:0000313" key="5">
    <source>
        <dbReference type="Proteomes" id="UP001596484"/>
    </source>
</evidence>
<organism evidence="4 5">
    <name type="scientific">Rhodococcus daqingensis</name>
    <dbReference type="NCBI Taxonomy" id="2479363"/>
    <lineage>
        <taxon>Bacteria</taxon>
        <taxon>Bacillati</taxon>
        <taxon>Actinomycetota</taxon>
        <taxon>Actinomycetes</taxon>
        <taxon>Mycobacteriales</taxon>
        <taxon>Nocardiaceae</taxon>
        <taxon>Rhodococcus</taxon>
    </lineage>
</organism>
<dbReference type="Pfam" id="PF01796">
    <property type="entry name" value="OB_ChsH2_C"/>
    <property type="match status" value="1"/>
</dbReference>
<gene>
    <name evidence="4" type="ORF">ACFQS9_14575</name>
</gene>
<dbReference type="Proteomes" id="UP001596484">
    <property type="component" value="Unassembled WGS sequence"/>
</dbReference>
<dbReference type="InterPro" id="IPR022002">
    <property type="entry name" value="ChsH2_Znr"/>
</dbReference>
<dbReference type="InterPro" id="IPR002878">
    <property type="entry name" value="ChsH2_C"/>
</dbReference>
<evidence type="ECO:0000259" key="2">
    <source>
        <dbReference type="Pfam" id="PF01796"/>
    </source>
</evidence>
<comment type="caution">
    <text evidence="4">The sequence shown here is derived from an EMBL/GenBank/DDBJ whole genome shotgun (WGS) entry which is preliminary data.</text>
</comment>
<reference evidence="5" key="1">
    <citation type="journal article" date="2019" name="Int. J. Syst. Evol. Microbiol.">
        <title>The Global Catalogue of Microorganisms (GCM) 10K type strain sequencing project: providing services to taxonomists for standard genome sequencing and annotation.</title>
        <authorList>
            <consortium name="The Broad Institute Genomics Platform"/>
            <consortium name="The Broad Institute Genome Sequencing Center for Infectious Disease"/>
            <person name="Wu L."/>
            <person name="Ma J."/>
        </authorList>
    </citation>
    <scope>NUCLEOTIDE SEQUENCE [LARGE SCALE GENOMIC DNA]</scope>
    <source>
        <strain evidence="5">ICMP 19430</strain>
    </source>
</reference>
<evidence type="ECO:0000256" key="1">
    <source>
        <dbReference type="SAM" id="MobiDB-lite"/>
    </source>
</evidence>